<accession>A0A858R9S4</accession>
<dbReference type="Pfam" id="PF00534">
    <property type="entry name" value="Glycos_transf_1"/>
    <property type="match status" value="1"/>
</dbReference>
<evidence type="ECO:0000256" key="1">
    <source>
        <dbReference type="ARBA" id="ARBA00022676"/>
    </source>
</evidence>
<feature type="domain" description="Glycosyltransferase subfamily 4-like N-terminal" evidence="4">
    <location>
        <begin position="82"/>
        <end position="162"/>
    </location>
</feature>
<evidence type="ECO:0000259" key="4">
    <source>
        <dbReference type="Pfam" id="PF13439"/>
    </source>
</evidence>
<dbReference type="KEGG" id="acru:HHL28_14640"/>
<sequence>MTLPIGRPIHILSPGPISQLTGGFGYLRRLAAGLAERGEEVAVHELPGRHPFPDEEARLEADLTAARIPDGALVLVDGLALPAAAHALWMERYRLRLAALVHHPLHLEAGLDAETALVLRRLERDALALMRRVIVPSRATAADVMALEVPADRLAVVNPGTDRVAPAPHPKWAAAPGLGKAGPVILCVATLTPRKGHLVLLQALATLTDLPWTLVLAGSPDRDPAHAEAIRAAIAELGLADRVTIAGELEAVALEARWHLADLTVLPSLHEGYGMVVAEALARGLPTVATTAGALPELLPPAAGGLVPPGDAAALAAALRPLLADPTARAAAAREALEAGGALPTWDQSVDLFRAELARAATAQGAGA</sequence>
<evidence type="ECO:0000259" key="3">
    <source>
        <dbReference type="Pfam" id="PF00534"/>
    </source>
</evidence>
<dbReference type="Pfam" id="PF13439">
    <property type="entry name" value="Glyco_transf_4"/>
    <property type="match status" value="1"/>
</dbReference>
<evidence type="ECO:0000313" key="6">
    <source>
        <dbReference type="Proteomes" id="UP000501891"/>
    </source>
</evidence>
<keyword evidence="2" id="KW-0808">Transferase</keyword>
<dbReference type="EMBL" id="CP051775">
    <property type="protein sequence ID" value="QJE74154.1"/>
    <property type="molecule type" value="Genomic_DNA"/>
</dbReference>
<feature type="domain" description="Glycosyl transferase family 1" evidence="3">
    <location>
        <begin position="174"/>
        <end position="336"/>
    </location>
</feature>
<dbReference type="AlphaFoldDB" id="A0A858R9S4"/>
<dbReference type="InterPro" id="IPR001296">
    <property type="entry name" value="Glyco_trans_1"/>
</dbReference>
<dbReference type="InterPro" id="IPR028098">
    <property type="entry name" value="Glyco_trans_4-like_N"/>
</dbReference>
<evidence type="ECO:0000256" key="2">
    <source>
        <dbReference type="ARBA" id="ARBA00022679"/>
    </source>
</evidence>
<dbReference type="PANTHER" id="PTHR12526">
    <property type="entry name" value="GLYCOSYLTRANSFERASE"/>
    <property type="match status" value="1"/>
</dbReference>
<dbReference type="GO" id="GO:0016757">
    <property type="term" value="F:glycosyltransferase activity"/>
    <property type="evidence" value="ECO:0007669"/>
    <property type="project" value="UniProtKB-KW"/>
</dbReference>
<proteinExistence type="predicted"/>
<reference evidence="5" key="1">
    <citation type="submission" date="2020-04" db="EMBL/GenBank/DDBJ databases">
        <title>A desert anoxygenic phototrophic bacterium fixes CO2 using RubisCO under aerobic conditions.</title>
        <authorList>
            <person name="Tang K."/>
        </authorList>
    </citation>
    <scope>NUCLEOTIDE SEQUENCE [LARGE SCALE GENOMIC DNA]</scope>
    <source>
        <strain evidence="5">MIMtkB3</strain>
    </source>
</reference>
<name>A0A858R9S4_9PROT</name>
<organism evidence="5 6">
    <name type="scientific">Aerophototrophica crusticola</name>
    <dbReference type="NCBI Taxonomy" id="1709002"/>
    <lineage>
        <taxon>Bacteria</taxon>
        <taxon>Pseudomonadati</taxon>
        <taxon>Pseudomonadota</taxon>
        <taxon>Alphaproteobacteria</taxon>
        <taxon>Rhodospirillales</taxon>
        <taxon>Rhodospirillaceae</taxon>
        <taxon>Aerophototrophica</taxon>
    </lineage>
</organism>
<dbReference type="SUPFAM" id="SSF53756">
    <property type="entry name" value="UDP-Glycosyltransferase/glycogen phosphorylase"/>
    <property type="match status" value="1"/>
</dbReference>
<keyword evidence="6" id="KW-1185">Reference proteome</keyword>
<dbReference type="CDD" id="cd03801">
    <property type="entry name" value="GT4_PimA-like"/>
    <property type="match status" value="1"/>
</dbReference>
<dbReference type="Proteomes" id="UP000501891">
    <property type="component" value="Chromosome"/>
</dbReference>
<gene>
    <name evidence="5" type="ORF">HHL28_14640</name>
</gene>
<dbReference type="PANTHER" id="PTHR12526:SF510">
    <property type="entry name" value="D-INOSITOL 3-PHOSPHATE GLYCOSYLTRANSFERASE"/>
    <property type="match status" value="1"/>
</dbReference>
<dbReference type="Gene3D" id="3.40.50.2000">
    <property type="entry name" value="Glycogen Phosphorylase B"/>
    <property type="match status" value="2"/>
</dbReference>
<evidence type="ECO:0000313" key="5">
    <source>
        <dbReference type="EMBL" id="QJE74154.1"/>
    </source>
</evidence>
<keyword evidence="1" id="KW-0328">Glycosyltransferase</keyword>
<protein>
    <submittedName>
        <fullName evidence="5">Glycosyltransferase family 4 protein</fullName>
    </submittedName>
</protein>